<feature type="transmembrane region" description="Helical" evidence="6">
    <location>
        <begin position="26"/>
        <end position="48"/>
    </location>
</feature>
<dbReference type="PANTHER" id="PTHR32196:SF63">
    <property type="entry name" value="INNER MEMBRANE ABC TRANSPORTER PERMEASE PROTEIN YJFF"/>
    <property type="match status" value="1"/>
</dbReference>
<name>A0ABD6D0D8_9EURY</name>
<evidence type="ECO:0000313" key="7">
    <source>
        <dbReference type="EMBL" id="MFD1634894.1"/>
    </source>
</evidence>
<dbReference type="RefSeq" id="WP_256405127.1">
    <property type="nucleotide sequence ID" value="NZ_CP187151.1"/>
</dbReference>
<keyword evidence="2" id="KW-1003">Cell membrane</keyword>
<keyword evidence="8" id="KW-1185">Reference proteome</keyword>
<feature type="transmembrane region" description="Helical" evidence="6">
    <location>
        <begin position="286"/>
        <end position="302"/>
    </location>
</feature>
<proteinExistence type="predicted"/>
<feature type="transmembrane region" description="Helical" evidence="6">
    <location>
        <begin position="260"/>
        <end position="279"/>
    </location>
</feature>
<dbReference type="EMBL" id="JBHUDL010000010">
    <property type="protein sequence ID" value="MFD1634894.1"/>
    <property type="molecule type" value="Genomic_DNA"/>
</dbReference>
<feature type="transmembrane region" description="Helical" evidence="6">
    <location>
        <begin position="176"/>
        <end position="199"/>
    </location>
</feature>
<gene>
    <name evidence="7" type="ORF">ACFSBJ_14270</name>
</gene>
<dbReference type="InterPro" id="IPR001851">
    <property type="entry name" value="ABC_transp_permease"/>
</dbReference>
<keyword evidence="3 6" id="KW-0812">Transmembrane</keyword>
<keyword evidence="4 6" id="KW-1133">Transmembrane helix</keyword>
<reference evidence="7 8" key="1">
    <citation type="journal article" date="2019" name="Int. J. Syst. Evol. Microbiol.">
        <title>The Global Catalogue of Microorganisms (GCM) 10K type strain sequencing project: providing services to taxonomists for standard genome sequencing and annotation.</title>
        <authorList>
            <consortium name="The Broad Institute Genomics Platform"/>
            <consortium name="The Broad Institute Genome Sequencing Center for Infectious Disease"/>
            <person name="Wu L."/>
            <person name="Ma J."/>
        </authorList>
    </citation>
    <scope>NUCLEOTIDE SEQUENCE [LARGE SCALE GENOMIC DNA]</scope>
    <source>
        <strain evidence="7 8">CGMCC 1.10594</strain>
    </source>
</reference>
<dbReference type="PANTHER" id="PTHR32196">
    <property type="entry name" value="ABC TRANSPORTER PERMEASE PROTEIN YPHD-RELATED-RELATED"/>
    <property type="match status" value="1"/>
</dbReference>
<feature type="transmembrane region" description="Helical" evidence="6">
    <location>
        <begin position="109"/>
        <end position="131"/>
    </location>
</feature>
<protein>
    <submittedName>
        <fullName evidence="7">ABC transporter permease</fullName>
    </submittedName>
</protein>
<evidence type="ECO:0000256" key="4">
    <source>
        <dbReference type="ARBA" id="ARBA00022989"/>
    </source>
</evidence>
<keyword evidence="5 6" id="KW-0472">Membrane</keyword>
<sequence>MADGTLLDRAGARLTKIRAERTPQDWVIDLGPFVLLFLLVIAFSIASPNFFTVSNLVDNVLRNSTILLLVSLAGTFPILQQSIDLSIESMVGITGVIAAMLISDYQLGVLALLVAVIAGTVFGALNGIVFAKLKIPSFLVTLGSLSILSGSALLLTGGTSVPYRDPSVRWVSTGELIFSIPNIVIWGLLFYLLMTFIAFKTPFGRYCYALGENEEVADLSGVRVDRYKIGAFVVSGLLCGVAGALLAARTSSASPGMGTGLLLQSIAAIVMGGTALTGGVGGPHRTLLGVLVIGVLANGMNLVGIQSFVQEIVLGFVVIIAVAMSMDRRKIDIVK</sequence>
<organism evidence="7 8">
    <name type="scientific">Haloplanus ruber</name>
    <dbReference type="NCBI Taxonomy" id="869892"/>
    <lineage>
        <taxon>Archaea</taxon>
        <taxon>Methanobacteriati</taxon>
        <taxon>Methanobacteriota</taxon>
        <taxon>Stenosarchaea group</taxon>
        <taxon>Halobacteria</taxon>
        <taxon>Halobacteriales</taxon>
        <taxon>Haloferacaceae</taxon>
        <taxon>Haloplanus</taxon>
    </lineage>
</organism>
<comment type="subcellular location">
    <subcellularLocation>
        <location evidence="1">Cell membrane</location>
        <topology evidence="1">Multi-pass membrane protein</topology>
    </subcellularLocation>
</comment>
<evidence type="ECO:0000256" key="6">
    <source>
        <dbReference type="SAM" id="Phobius"/>
    </source>
</evidence>
<feature type="transmembrane region" description="Helical" evidence="6">
    <location>
        <begin position="308"/>
        <end position="326"/>
    </location>
</feature>
<dbReference type="GO" id="GO:0005886">
    <property type="term" value="C:plasma membrane"/>
    <property type="evidence" value="ECO:0007669"/>
    <property type="project" value="UniProtKB-SubCell"/>
</dbReference>
<accession>A0ABD6D0D8</accession>
<evidence type="ECO:0000256" key="5">
    <source>
        <dbReference type="ARBA" id="ARBA00023136"/>
    </source>
</evidence>
<evidence type="ECO:0000256" key="3">
    <source>
        <dbReference type="ARBA" id="ARBA00022692"/>
    </source>
</evidence>
<feature type="transmembrane region" description="Helical" evidence="6">
    <location>
        <begin position="60"/>
        <end position="78"/>
    </location>
</feature>
<dbReference type="Pfam" id="PF02653">
    <property type="entry name" value="BPD_transp_2"/>
    <property type="match status" value="1"/>
</dbReference>
<dbReference type="CDD" id="cd06579">
    <property type="entry name" value="TM_PBP1_transp_AraH_like"/>
    <property type="match status" value="1"/>
</dbReference>
<evidence type="ECO:0000256" key="1">
    <source>
        <dbReference type="ARBA" id="ARBA00004651"/>
    </source>
</evidence>
<feature type="transmembrane region" description="Helical" evidence="6">
    <location>
        <begin position="138"/>
        <end position="156"/>
    </location>
</feature>
<dbReference type="AlphaFoldDB" id="A0ABD6D0D8"/>
<evidence type="ECO:0000256" key="2">
    <source>
        <dbReference type="ARBA" id="ARBA00022475"/>
    </source>
</evidence>
<evidence type="ECO:0000313" key="8">
    <source>
        <dbReference type="Proteomes" id="UP001597075"/>
    </source>
</evidence>
<dbReference type="Proteomes" id="UP001597075">
    <property type="component" value="Unassembled WGS sequence"/>
</dbReference>
<comment type="caution">
    <text evidence="7">The sequence shown here is derived from an EMBL/GenBank/DDBJ whole genome shotgun (WGS) entry which is preliminary data.</text>
</comment>
<feature type="transmembrane region" description="Helical" evidence="6">
    <location>
        <begin position="229"/>
        <end position="248"/>
    </location>
</feature>